<dbReference type="Proteomes" id="UP001055879">
    <property type="component" value="Linkage Group LG15"/>
</dbReference>
<reference evidence="2" key="1">
    <citation type="journal article" date="2022" name="Mol. Ecol. Resour.">
        <title>The genomes of chicory, endive, great burdock and yacon provide insights into Asteraceae palaeo-polyploidization history and plant inulin production.</title>
        <authorList>
            <person name="Fan W."/>
            <person name="Wang S."/>
            <person name="Wang H."/>
            <person name="Wang A."/>
            <person name="Jiang F."/>
            <person name="Liu H."/>
            <person name="Zhao H."/>
            <person name="Xu D."/>
            <person name="Zhang Y."/>
        </authorList>
    </citation>
    <scope>NUCLEOTIDE SEQUENCE [LARGE SCALE GENOMIC DNA]</scope>
    <source>
        <strain evidence="2">cv. Niubang</strain>
    </source>
</reference>
<evidence type="ECO:0000313" key="2">
    <source>
        <dbReference type="Proteomes" id="UP001055879"/>
    </source>
</evidence>
<comment type="caution">
    <text evidence="1">The sequence shown here is derived from an EMBL/GenBank/DDBJ whole genome shotgun (WGS) entry which is preliminary data.</text>
</comment>
<proteinExistence type="predicted"/>
<keyword evidence="2" id="KW-1185">Reference proteome</keyword>
<evidence type="ECO:0000313" key="1">
    <source>
        <dbReference type="EMBL" id="KAI3673378.1"/>
    </source>
</evidence>
<dbReference type="EMBL" id="CM042061">
    <property type="protein sequence ID" value="KAI3673378.1"/>
    <property type="molecule type" value="Genomic_DNA"/>
</dbReference>
<accession>A0ACB8XSH1</accession>
<gene>
    <name evidence="1" type="ORF">L6452_39496</name>
</gene>
<protein>
    <submittedName>
        <fullName evidence="1">Uncharacterized protein</fullName>
    </submittedName>
</protein>
<reference evidence="1 2" key="2">
    <citation type="journal article" date="2022" name="Mol. Ecol. Resour.">
        <title>The genomes of chicory, endive, great burdock and yacon provide insights into Asteraceae paleo-polyploidization history and plant inulin production.</title>
        <authorList>
            <person name="Fan W."/>
            <person name="Wang S."/>
            <person name="Wang H."/>
            <person name="Wang A."/>
            <person name="Jiang F."/>
            <person name="Liu H."/>
            <person name="Zhao H."/>
            <person name="Xu D."/>
            <person name="Zhang Y."/>
        </authorList>
    </citation>
    <scope>NUCLEOTIDE SEQUENCE [LARGE SCALE GENOMIC DNA]</scope>
    <source>
        <strain evidence="2">cv. Niubang</strain>
    </source>
</reference>
<name>A0ACB8XSH1_ARCLA</name>
<organism evidence="1 2">
    <name type="scientific">Arctium lappa</name>
    <name type="common">Greater burdock</name>
    <name type="synonym">Lappa major</name>
    <dbReference type="NCBI Taxonomy" id="4217"/>
    <lineage>
        <taxon>Eukaryota</taxon>
        <taxon>Viridiplantae</taxon>
        <taxon>Streptophyta</taxon>
        <taxon>Embryophyta</taxon>
        <taxon>Tracheophyta</taxon>
        <taxon>Spermatophyta</taxon>
        <taxon>Magnoliopsida</taxon>
        <taxon>eudicotyledons</taxon>
        <taxon>Gunneridae</taxon>
        <taxon>Pentapetalae</taxon>
        <taxon>asterids</taxon>
        <taxon>campanulids</taxon>
        <taxon>Asterales</taxon>
        <taxon>Asteraceae</taxon>
        <taxon>Carduoideae</taxon>
        <taxon>Cardueae</taxon>
        <taxon>Arctiinae</taxon>
        <taxon>Arctium</taxon>
    </lineage>
</organism>
<sequence>MLVPRITTLLNRFLNTKQLKQIHGLILIHGVNHLESLVIRHLITSPSDYSQTIAHYIQLILSHSKQPDVLSTTSAIRYFCNNGGFQQAFNQYVQLQRSGFLPSTFTVASVLKACGRLGDENGGIMVHGQVYSYGFCGDVYVETALVGFYTKLGDMMNAKKVFDEMSDRNVVSWNSMIDGYLRSGDLSMAERVFSGMPEKDVVSWNSMVSGYSRTGDMEKALRLFREMPERNRSSWNAMISGYVECGKIDLARNFYNSMPERNTISCITMIGGYSKCGDVESACELFLEMAQPFLKRRIAYNAVIITSEKCKNQR</sequence>